<reference evidence="1" key="2">
    <citation type="journal article" date="2015" name="Data Brief">
        <title>Shoot transcriptome of the giant reed, Arundo donax.</title>
        <authorList>
            <person name="Barrero R.A."/>
            <person name="Guerrero F.D."/>
            <person name="Moolhuijzen P."/>
            <person name="Goolsby J.A."/>
            <person name="Tidwell J."/>
            <person name="Bellgard S.E."/>
            <person name="Bellgard M.I."/>
        </authorList>
    </citation>
    <scope>NUCLEOTIDE SEQUENCE</scope>
    <source>
        <tissue evidence="1">Shoot tissue taken approximately 20 cm above the soil surface</tissue>
    </source>
</reference>
<organism evidence="1">
    <name type="scientific">Arundo donax</name>
    <name type="common">Giant reed</name>
    <name type="synonym">Donax arundinaceus</name>
    <dbReference type="NCBI Taxonomy" id="35708"/>
    <lineage>
        <taxon>Eukaryota</taxon>
        <taxon>Viridiplantae</taxon>
        <taxon>Streptophyta</taxon>
        <taxon>Embryophyta</taxon>
        <taxon>Tracheophyta</taxon>
        <taxon>Spermatophyta</taxon>
        <taxon>Magnoliopsida</taxon>
        <taxon>Liliopsida</taxon>
        <taxon>Poales</taxon>
        <taxon>Poaceae</taxon>
        <taxon>PACMAD clade</taxon>
        <taxon>Arundinoideae</taxon>
        <taxon>Arundineae</taxon>
        <taxon>Arundo</taxon>
    </lineage>
</organism>
<evidence type="ECO:0000313" key="1">
    <source>
        <dbReference type="EMBL" id="JAD53006.1"/>
    </source>
</evidence>
<proteinExistence type="predicted"/>
<name>A0A0A9APF3_ARUDO</name>
<protein>
    <submittedName>
        <fullName evidence="1">Uncharacterized protein</fullName>
    </submittedName>
</protein>
<reference evidence="1" key="1">
    <citation type="submission" date="2014-09" db="EMBL/GenBank/DDBJ databases">
        <authorList>
            <person name="Magalhaes I.L.F."/>
            <person name="Oliveira U."/>
            <person name="Santos F.R."/>
            <person name="Vidigal T.H.D.A."/>
            <person name="Brescovit A.D."/>
            <person name="Santos A.J."/>
        </authorList>
    </citation>
    <scope>NUCLEOTIDE SEQUENCE</scope>
    <source>
        <tissue evidence="1">Shoot tissue taken approximately 20 cm above the soil surface</tissue>
    </source>
</reference>
<sequence>MSLFLESPIHPPLGDVSILSLQSLWKMYIPIITLGRR</sequence>
<dbReference type="AlphaFoldDB" id="A0A0A9APF3"/>
<accession>A0A0A9APF3</accession>
<dbReference type="EMBL" id="GBRH01244889">
    <property type="protein sequence ID" value="JAD53006.1"/>
    <property type="molecule type" value="Transcribed_RNA"/>
</dbReference>